<evidence type="ECO:0000256" key="3">
    <source>
        <dbReference type="ARBA" id="ARBA00022694"/>
    </source>
</evidence>
<keyword evidence="5" id="KW-0012">Acyltransferase</keyword>
<dbReference type="KEGG" id="mhl:MHLP_00235"/>
<reference evidence="9" key="2">
    <citation type="submission" date="2012-07" db="EMBL/GenBank/DDBJ databases">
        <title>Complete genome sequence of 'Candidatus Mycoplasma haemolamae'.</title>
        <authorList>
            <person name="Guimaraes A.M.S."/>
            <person name="Toth B."/>
            <person name="Santos A.P."/>
            <person name="Nascimento N.C."/>
            <person name="Sojka J.E."/>
            <person name="Messick J.B."/>
        </authorList>
    </citation>
    <scope>NUCLEOTIDE SEQUENCE [LARGE SCALE GENOMIC DNA]</scope>
    <source>
        <strain evidence="9">Purdue</strain>
    </source>
</reference>
<dbReference type="Proteomes" id="UP000006502">
    <property type="component" value="Chromosome"/>
</dbReference>
<dbReference type="SUPFAM" id="SSF53067">
    <property type="entry name" value="Actin-like ATPase domain"/>
    <property type="match status" value="1"/>
</dbReference>
<comment type="catalytic activity">
    <reaction evidence="6">
        <text>L-threonylcarbamoyladenylate + adenosine(37) in tRNA = N(6)-L-threonylcarbamoyladenosine(37) in tRNA + AMP + H(+)</text>
        <dbReference type="Rhea" id="RHEA:37059"/>
        <dbReference type="Rhea" id="RHEA-COMP:10162"/>
        <dbReference type="Rhea" id="RHEA-COMP:10163"/>
        <dbReference type="ChEBI" id="CHEBI:15378"/>
        <dbReference type="ChEBI" id="CHEBI:73682"/>
        <dbReference type="ChEBI" id="CHEBI:74411"/>
        <dbReference type="ChEBI" id="CHEBI:74418"/>
        <dbReference type="ChEBI" id="CHEBI:456215"/>
        <dbReference type="EC" id="2.3.1.234"/>
    </reaction>
</comment>
<evidence type="ECO:0000256" key="6">
    <source>
        <dbReference type="ARBA" id="ARBA00048117"/>
    </source>
</evidence>
<keyword evidence="3" id="KW-0819">tRNA processing</keyword>
<dbReference type="PANTHER" id="PTHR11735:SF11">
    <property type="entry name" value="TRNA THREONYLCARBAMOYLADENOSINE BIOSYNTHESIS PROTEIN TSAB"/>
    <property type="match status" value="1"/>
</dbReference>
<dbReference type="Gene3D" id="3.30.420.40">
    <property type="match status" value="1"/>
</dbReference>
<dbReference type="InterPro" id="IPR000905">
    <property type="entry name" value="Gcp-like_dom"/>
</dbReference>
<dbReference type="PATRIC" id="fig|1212765.3.peg.50"/>
<dbReference type="GO" id="GO:0005829">
    <property type="term" value="C:cytosol"/>
    <property type="evidence" value="ECO:0007669"/>
    <property type="project" value="TreeGrafter"/>
</dbReference>
<accession>I7C554</accession>
<dbReference type="PRINTS" id="PR00789">
    <property type="entry name" value="OSIALOPTASE"/>
</dbReference>
<dbReference type="HOGENOM" id="CLU_1452957_0_0_14"/>
<dbReference type="GO" id="GO:0046872">
    <property type="term" value="F:metal ion binding"/>
    <property type="evidence" value="ECO:0007669"/>
    <property type="project" value="UniProtKB-KW"/>
</dbReference>
<dbReference type="GO" id="GO:0061711">
    <property type="term" value="F:tRNA N(6)-L-threonylcarbamoyladenine synthase activity"/>
    <property type="evidence" value="ECO:0007669"/>
    <property type="project" value="UniProtKB-EC"/>
</dbReference>
<evidence type="ECO:0000256" key="1">
    <source>
        <dbReference type="ARBA" id="ARBA00012156"/>
    </source>
</evidence>
<gene>
    <name evidence="8" type="ordered locus">MHLP_00235</name>
</gene>
<proteinExistence type="predicted"/>
<evidence type="ECO:0000313" key="8">
    <source>
        <dbReference type="EMBL" id="AFO51627.1"/>
    </source>
</evidence>
<dbReference type="Pfam" id="PF00814">
    <property type="entry name" value="TsaD"/>
    <property type="match status" value="1"/>
</dbReference>
<name>I7C554_MYCHA</name>
<dbReference type="InterPro" id="IPR043129">
    <property type="entry name" value="ATPase_NBD"/>
</dbReference>
<dbReference type="EC" id="2.3.1.234" evidence="1"/>
<keyword evidence="9" id="KW-1185">Reference proteome</keyword>
<sequence length="226" mass="25617">MIATTLSRTLDIPLIPIDHLEAHLFSVGLTSSLKFPSLVLLITGKNTALYKLTNEELVTQLESCADCALGEAFDKVARIMGLPYPGGHLLETYYRDNLEVLPLTKGNRDLNRLSLNFSGLITAASRIWELLMTDSLLDLERKREILSTSFHNEILEILRLKLRYWFKKLNLSYLYIVGGASKNLIIQNKLTKMLLDEGISTFYVDKRYAEDNGAMIAYRSSLLISR</sequence>
<reference evidence="8 9" key="1">
    <citation type="journal article" date="2012" name="J. Bacteriol.">
        <title>Genome Sequence of "Candidatus Mycoplasma haemolamae" Strain Purdue, a Red Blood Cell Pathogen of Alpacas (Vicugna pacos) and Llamas (Lama glama).</title>
        <authorList>
            <person name="Guimaraes A.M."/>
            <person name="Toth B."/>
            <person name="Santos A.P."/>
            <person name="do Nascimento N.C."/>
            <person name="Kritchevsky J.E."/>
            <person name="Messick J.B."/>
        </authorList>
    </citation>
    <scope>NUCLEOTIDE SEQUENCE [LARGE SCALE GENOMIC DNA]</scope>
    <source>
        <strain evidence="8 9">Purdue</strain>
    </source>
</reference>
<feature type="domain" description="Gcp-like" evidence="7">
    <location>
        <begin position="2"/>
        <end position="218"/>
    </location>
</feature>
<dbReference type="InterPro" id="IPR017861">
    <property type="entry name" value="KAE1/TsaD"/>
</dbReference>
<evidence type="ECO:0000256" key="2">
    <source>
        <dbReference type="ARBA" id="ARBA00022679"/>
    </source>
</evidence>
<evidence type="ECO:0000259" key="7">
    <source>
        <dbReference type="Pfam" id="PF00814"/>
    </source>
</evidence>
<evidence type="ECO:0000313" key="9">
    <source>
        <dbReference type="Proteomes" id="UP000006502"/>
    </source>
</evidence>
<organism evidence="8 9">
    <name type="scientific">Mycoplasma haematolamae (strain Purdue)</name>
    <dbReference type="NCBI Taxonomy" id="1212765"/>
    <lineage>
        <taxon>Bacteria</taxon>
        <taxon>Bacillati</taxon>
        <taxon>Mycoplasmatota</taxon>
        <taxon>Mollicutes</taxon>
        <taxon>Mycoplasmataceae</taxon>
        <taxon>Mycoplasma</taxon>
    </lineage>
</organism>
<evidence type="ECO:0000256" key="4">
    <source>
        <dbReference type="ARBA" id="ARBA00022723"/>
    </source>
</evidence>
<dbReference type="GO" id="GO:0008033">
    <property type="term" value="P:tRNA processing"/>
    <property type="evidence" value="ECO:0007669"/>
    <property type="project" value="UniProtKB-KW"/>
</dbReference>
<keyword evidence="4" id="KW-0479">Metal-binding</keyword>
<evidence type="ECO:0000256" key="5">
    <source>
        <dbReference type="ARBA" id="ARBA00023315"/>
    </source>
</evidence>
<dbReference type="PANTHER" id="PTHR11735">
    <property type="entry name" value="TRNA N6-ADENOSINE THREONYLCARBAMOYLTRANSFERASE"/>
    <property type="match status" value="1"/>
</dbReference>
<keyword evidence="2" id="KW-0808">Transferase</keyword>
<protein>
    <recommendedName>
        <fullName evidence="1">N(6)-L-threonylcarbamoyladenine synthase</fullName>
        <ecNumber evidence="1">2.3.1.234</ecNumber>
    </recommendedName>
</protein>
<dbReference type="EMBL" id="CP003731">
    <property type="protein sequence ID" value="AFO51627.1"/>
    <property type="molecule type" value="Genomic_DNA"/>
</dbReference>
<dbReference type="AlphaFoldDB" id="I7C554"/>
<dbReference type="STRING" id="1212765.MHLP_00235"/>